<dbReference type="InterPro" id="IPR003807">
    <property type="entry name" value="DUF202"/>
</dbReference>
<accession>A0ABW2I749</accession>
<dbReference type="PANTHER" id="PTHR34187">
    <property type="entry name" value="FGR18P"/>
    <property type="match status" value="1"/>
</dbReference>
<evidence type="ECO:0000313" key="8">
    <source>
        <dbReference type="EMBL" id="MFC7286762.1"/>
    </source>
</evidence>
<keyword evidence="3 6" id="KW-0812">Transmembrane</keyword>
<evidence type="ECO:0000256" key="4">
    <source>
        <dbReference type="ARBA" id="ARBA00022989"/>
    </source>
</evidence>
<evidence type="ECO:0000256" key="6">
    <source>
        <dbReference type="SAM" id="Phobius"/>
    </source>
</evidence>
<gene>
    <name evidence="8" type="ORF">ACFQPC_01820</name>
</gene>
<name>A0ABW2I749_9BURK</name>
<dbReference type="InterPro" id="IPR052053">
    <property type="entry name" value="IM_YidH-like"/>
</dbReference>
<comment type="caution">
    <text evidence="8">The sequence shown here is derived from an EMBL/GenBank/DDBJ whole genome shotgun (WGS) entry which is preliminary data.</text>
</comment>
<evidence type="ECO:0000256" key="2">
    <source>
        <dbReference type="ARBA" id="ARBA00022475"/>
    </source>
</evidence>
<feature type="transmembrane region" description="Helical" evidence="6">
    <location>
        <begin position="138"/>
        <end position="158"/>
    </location>
</feature>
<dbReference type="RefSeq" id="WP_382269939.1">
    <property type="nucleotide sequence ID" value="NZ_JBHTBU010000001.1"/>
</dbReference>
<keyword evidence="5 6" id="KW-0472">Membrane</keyword>
<feature type="transmembrane region" description="Helical" evidence="6">
    <location>
        <begin position="91"/>
        <end position="111"/>
    </location>
</feature>
<dbReference type="Pfam" id="PF02656">
    <property type="entry name" value="DUF202"/>
    <property type="match status" value="1"/>
</dbReference>
<comment type="subcellular location">
    <subcellularLocation>
        <location evidence="1">Cell membrane</location>
        <topology evidence="1">Multi-pass membrane protein</topology>
    </subcellularLocation>
</comment>
<keyword evidence="4 6" id="KW-1133">Transmembrane helix</keyword>
<keyword evidence="2" id="KW-1003">Cell membrane</keyword>
<evidence type="ECO:0000259" key="7">
    <source>
        <dbReference type="Pfam" id="PF02656"/>
    </source>
</evidence>
<evidence type="ECO:0000313" key="9">
    <source>
        <dbReference type="Proteomes" id="UP001596542"/>
    </source>
</evidence>
<dbReference type="EMBL" id="JBHTBU010000001">
    <property type="protein sequence ID" value="MFC7286762.1"/>
    <property type="molecule type" value="Genomic_DNA"/>
</dbReference>
<proteinExistence type="predicted"/>
<organism evidence="8 9">
    <name type="scientific">Herminiimonas glaciei</name>
    <dbReference type="NCBI Taxonomy" id="523788"/>
    <lineage>
        <taxon>Bacteria</taxon>
        <taxon>Pseudomonadati</taxon>
        <taxon>Pseudomonadota</taxon>
        <taxon>Betaproteobacteria</taxon>
        <taxon>Burkholderiales</taxon>
        <taxon>Oxalobacteraceae</taxon>
        <taxon>Herminiimonas</taxon>
    </lineage>
</organism>
<protein>
    <submittedName>
        <fullName evidence="8">YidH family protein</fullName>
    </submittedName>
</protein>
<evidence type="ECO:0000256" key="1">
    <source>
        <dbReference type="ARBA" id="ARBA00004651"/>
    </source>
</evidence>
<dbReference type="PANTHER" id="PTHR34187:SF2">
    <property type="entry name" value="DUF202 DOMAIN-CONTAINING PROTEIN"/>
    <property type="match status" value="1"/>
</dbReference>
<keyword evidence="9" id="KW-1185">Reference proteome</keyword>
<feature type="transmembrane region" description="Helical" evidence="6">
    <location>
        <begin position="50"/>
        <end position="71"/>
    </location>
</feature>
<dbReference type="Proteomes" id="UP001596542">
    <property type="component" value="Unassembled WGS sequence"/>
</dbReference>
<evidence type="ECO:0000256" key="3">
    <source>
        <dbReference type="ARBA" id="ARBA00022692"/>
    </source>
</evidence>
<reference evidence="9" key="1">
    <citation type="journal article" date="2019" name="Int. J. Syst. Evol. Microbiol.">
        <title>The Global Catalogue of Microorganisms (GCM) 10K type strain sequencing project: providing services to taxonomists for standard genome sequencing and annotation.</title>
        <authorList>
            <consortium name="The Broad Institute Genomics Platform"/>
            <consortium name="The Broad Institute Genome Sequencing Center for Infectious Disease"/>
            <person name="Wu L."/>
            <person name="Ma J."/>
        </authorList>
    </citation>
    <scope>NUCLEOTIDE SEQUENCE [LARGE SCALE GENOMIC DNA]</scope>
    <source>
        <strain evidence="9">KACC 12508</strain>
    </source>
</reference>
<sequence>MSKEEKHGWFARLHDRFLGAEHEHGRFEVRPTAESHFSWLRTRMSLERTLMSWVRTSTALIGFGFTIVQFFHSNLIVANAVPIRHPEMPRYMGLALIAAGVLALLVALWQYRAFARYLWNRDFAELAGPARAPVETPIFAVATCLLLIGCYAFLAVLIRAI</sequence>
<feature type="domain" description="DUF202" evidence="7">
    <location>
        <begin position="41"/>
        <end position="115"/>
    </location>
</feature>
<evidence type="ECO:0000256" key="5">
    <source>
        <dbReference type="ARBA" id="ARBA00023136"/>
    </source>
</evidence>